<evidence type="ECO:0000256" key="2">
    <source>
        <dbReference type="SAM" id="SignalP"/>
    </source>
</evidence>
<dbReference type="STRING" id="1314778.A0A5C3P0M7"/>
<protein>
    <submittedName>
        <fullName evidence="3">Uncharacterized protein</fullName>
    </submittedName>
</protein>
<dbReference type="AlphaFoldDB" id="A0A5C3P0M7"/>
<keyword evidence="2" id="KW-0732">Signal</keyword>
<accession>A0A5C3P0M7</accession>
<sequence length="169" mass="16293">MFSKTVASIFYLFAAFALLANAAVVENEKRQIDSVFNSLTSDAGSIFSQGTSVAGSIASDVTSIAAGVATTVISAGGHAVTVITSAGGQAITLATDGAGKLTSFAGSQYSIATADAASIATGGSGTAGASGTATNNAALGVHAIELSAPLVGGLLTALASIFMGAWVAL</sequence>
<feature type="transmembrane region" description="Helical" evidence="1">
    <location>
        <begin position="146"/>
        <end position="168"/>
    </location>
</feature>
<dbReference type="Proteomes" id="UP000308197">
    <property type="component" value="Unassembled WGS sequence"/>
</dbReference>
<gene>
    <name evidence="3" type="ORF">K466DRAFT_603195</name>
</gene>
<proteinExistence type="predicted"/>
<name>A0A5C3P0M7_9APHY</name>
<keyword evidence="1" id="KW-0812">Transmembrane</keyword>
<evidence type="ECO:0000256" key="1">
    <source>
        <dbReference type="SAM" id="Phobius"/>
    </source>
</evidence>
<feature type="signal peptide" evidence="2">
    <location>
        <begin position="1"/>
        <end position="22"/>
    </location>
</feature>
<organism evidence="3 4">
    <name type="scientific">Polyporus arcularius HHB13444</name>
    <dbReference type="NCBI Taxonomy" id="1314778"/>
    <lineage>
        <taxon>Eukaryota</taxon>
        <taxon>Fungi</taxon>
        <taxon>Dikarya</taxon>
        <taxon>Basidiomycota</taxon>
        <taxon>Agaricomycotina</taxon>
        <taxon>Agaricomycetes</taxon>
        <taxon>Polyporales</taxon>
        <taxon>Polyporaceae</taxon>
        <taxon>Polyporus</taxon>
    </lineage>
</organism>
<evidence type="ECO:0000313" key="4">
    <source>
        <dbReference type="Proteomes" id="UP000308197"/>
    </source>
</evidence>
<feature type="chain" id="PRO_5022891344" evidence="2">
    <location>
        <begin position="23"/>
        <end position="169"/>
    </location>
</feature>
<keyword evidence="1" id="KW-1133">Transmembrane helix</keyword>
<evidence type="ECO:0000313" key="3">
    <source>
        <dbReference type="EMBL" id="TFK83061.1"/>
    </source>
</evidence>
<keyword evidence="4" id="KW-1185">Reference proteome</keyword>
<keyword evidence="1" id="KW-0472">Membrane</keyword>
<dbReference type="InParanoid" id="A0A5C3P0M7"/>
<reference evidence="3 4" key="1">
    <citation type="journal article" date="2019" name="Nat. Ecol. Evol.">
        <title>Megaphylogeny resolves global patterns of mushroom evolution.</title>
        <authorList>
            <person name="Varga T."/>
            <person name="Krizsan K."/>
            <person name="Foldi C."/>
            <person name="Dima B."/>
            <person name="Sanchez-Garcia M."/>
            <person name="Sanchez-Ramirez S."/>
            <person name="Szollosi G.J."/>
            <person name="Szarkandi J.G."/>
            <person name="Papp V."/>
            <person name="Albert L."/>
            <person name="Andreopoulos W."/>
            <person name="Angelini C."/>
            <person name="Antonin V."/>
            <person name="Barry K.W."/>
            <person name="Bougher N.L."/>
            <person name="Buchanan P."/>
            <person name="Buyck B."/>
            <person name="Bense V."/>
            <person name="Catcheside P."/>
            <person name="Chovatia M."/>
            <person name="Cooper J."/>
            <person name="Damon W."/>
            <person name="Desjardin D."/>
            <person name="Finy P."/>
            <person name="Geml J."/>
            <person name="Haridas S."/>
            <person name="Hughes K."/>
            <person name="Justo A."/>
            <person name="Karasinski D."/>
            <person name="Kautmanova I."/>
            <person name="Kiss B."/>
            <person name="Kocsube S."/>
            <person name="Kotiranta H."/>
            <person name="LaButti K.M."/>
            <person name="Lechner B.E."/>
            <person name="Liimatainen K."/>
            <person name="Lipzen A."/>
            <person name="Lukacs Z."/>
            <person name="Mihaltcheva S."/>
            <person name="Morgado L.N."/>
            <person name="Niskanen T."/>
            <person name="Noordeloos M.E."/>
            <person name="Ohm R.A."/>
            <person name="Ortiz-Santana B."/>
            <person name="Ovrebo C."/>
            <person name="Racz N."/>
            <person name="Riley R."/>
            <person name="Savchenko A."/>
            <person name="Shiryaev A."/>
            <person name="Soop K."/>
            <person name="Spirin V."/>
            <person name="Szebenyi C."/>
            <person name="Tomsovsky M."/>
            <person name="Tulloss R.E."/>
            <person name="Uehling J."/>
            <person name="Grigoriev I.V."/>
            <person name="Vagvolgyi C."/>
            <person name="Papp T."/>
            <person name="Martin F.M."/>
            <person name="Miettinen O."/>
            <person name="Hibbett D.S."/>
            <person name="Nagy L.G."/>
        </authorList>
    </citation>
    <scope>NUCLEOTIDE SEQUENCE [LARGE SCALE GENOMIC DNA]</scope>
    <source>
        <strain evidence="3 4">HHB13444</strain>
    </source>
</reference>
<dbReference type="EMBL" id="ML211425">
    <property type="protein sequence ID" value="TFK83061.1"/>
    <property type="molecule type" value="Genomic_DNA"/>
</dbReference>